<dbReference type="Pfam" id="PF07995">
    <property type="entry name" value="GSDH"/>
    <property type="match status" value="1"/>
</dbReference>
<comment type="caution">
    <text evidence="2">The sequence shown here is derived from an EMBL/GenBank/DDBJ whole genome shotgun (WGS) entry which is preliminary data.</text>
</comment>
<accession>A0A7W7JYJ8</accession>
<dbReference type="InterPro" id="IPR011042">
    <property type="entry name" value="6-blade_b-propeller_TolB-like"/>
</dbReference>
<dbReference type="Proteomes" id="UP000575241">
    <property type="component" value="Unassembled WGS sequence"/>
</dbReference>
<evidence type="ECO:0000313" key="3">
    <source>
        <dbReference type="Proteomes" id="UP000575241"/>
    </source>
</evidence>
<dbReference type="InterPro" id="IPR012938">
    <property type="entry name" value="Glc/Sorbosone_DH"/>
</dbReference>
<dbReference type="Gene3D" id="2.120.10.30">
    <property type="entry name" value="TolB, C-terminal domain"/>
    <property type="match status" value="1"/>
</dbReference>
<dbReference type="PANTHER" id="PTHR19328:SF75">
    <property type="entry name" value="ALDOSE SUGAR DEHYDROGENASE YLII"/>
    <property type="match status" value="1"/>
</dbReference>
<dbReference type="PANTHER" id="PTHR19328">
    <property type="entry name" value="HEDGEHOG-INTERACTING PROTEIN"/>
    <property type="match status" value="1"/>
</dbReference>
<sequence>MKSETIAVLENPWSLAFLPDGRMLVTSRPPTGKVNNPITPGTLRIVTQAGVVSDSISGLPTNVGLLDVVLDPRYTSNKLVYISFMERDPTAPRVGRAAADLSIDPAGLAVMRGALVFGSDGIAKLQDAQVIWRQIPKIATPAGSGEPGGRMTFSPDGTYLFVAAGDRQEMEAPLIQTLSNTIGKIIRIYPDGSIPADNPYVGRPDAKPEIWSWGHRNPYGLAFSPSGQLWEHEMGPMGGDEFNAIASGSNYGWPLVSYGDDYSGTPIPKPSAGDGFAASALWWVPVIAPSGMIFYTGGLFGDWKNDALISGLQYHGLVRVRINGSKATEMQRIDLGSRIRGLAQSSDGSIWVVEDQPSGALRKLTPIF</sequence>
<dbReference type="SUPFAM" id="SSF50952">
    <property type="entry name" value="Soluble quinoprotein glucose dehydrogenase"/>
    <property type="match status" value="1"/>
</dbReference>
<name>A0A7W7JYJ8_9SPHN</name>
<keyword evidence="3" id="KW-1185">Reference proteome</keyword>
<dbReference type="InterPro" id="IPR011041">
    <property type="entry name" value="Quinoprot_gluc/sorb_DH_b-prop"/>
</dbReference>
<gene>
    <name evidence="2" type="ORF">HNP52_000793</name>
</gene>
<dbReference type="AlphaFoldDB" id="A0A7W7JYJ8"/>
<feature type="domain" description="Glucose/Sorbosone dehydrogenase" evidence="1">
    <location>
        <begin position="9"/>
        <end position="362"/>
    </location>
</feature>
<dbReference type="RefSeq" id="WP_184162760.1">
    <property type="nucleotide sequence ID" value="NZ_JACHLN010000001.1"/>
</dbReference>
<dbReference type="EMBL" id="JACHLN010000001">
    <property type="protein sequence ID" value="MBB4837742.1"/>
    <property type="molecule type" value="Genomic_DNA"/>
</dbReference>
<protein>
    <submittedName>
        <fullName evidence="2">Glucose/arabinose dehydrogenase</fullName>
    </submittedName>
</protein>
<proteinExistence type="predicted"/>
<evidence type="ECO:0000259" key="1">
    <source>
        <dbReference type="Pfam" id="PF07995"/>
    </source>
</evidence>
<reference evidence="2 3" key="1">
    <citation type="submission" date="2020-08" db="EMBL/GenBank/DDBJ databases">
        <title>Functional genomics of gut bacteria from endangered species of beetles.</title>
        <authorList>
            <person name="Carlos-Shanley C."/>
        </authorList>
    </citation>
    <scope>NUCLEOTIDE SEQUENCE [LARGE SCALE GENOMIC DNA]</scope>
    <source>
        <strain evidence="2 3">S00224</strain>
    </source>
</reference>
<organism evidence="2 3">
    <name type="scientific">Sphingomonas kyeonggiensis</name>
    <dbReference type="NCBI Taxonomy" id="1268553"/>
    <lineage>
        <taxon>Bacteria</taxon>
        <taxon>Pseudomonadati</taxon>
        <taxon>Pseudomonadota</taxon>
        <taxon>Alphaproteobacteria</taxon>
        <taxon>Sphingomonadales</taxon>
        <taxon>Sphingomonadaceae</taxon>
        <taxon>Sphingomonas</taxon>
    </lineage>
</organism>
<evidence type="ECO:0000313" key="2">
    <source>
        <dbReference type="EMBL" id="MBB4837742.1"/>
    </source>
</evidence>